<evidence type="ECO:0000256" key="1">
    <source>
        <dbReference type="ARBA" id="ARBA00007401"/>
    </source>
</evidence>
<feature type="chain" id="PRO_5019549031" description="Glycoside hydrolase family 2" evidence="5">
    <location>
        <begin position="37"/>
        <end position="1116"/>
    </location>
</feature>
<gene>
    <name evidence="9" type="ORF">TsocGM_15265</name>
</gene>
<dbReference type="InterPro" id="IPR036156">
    <property type="entry name" value="Beta-gal/glucu_dom_sf"/>
</dbReference>
<proteinExistence type="inferred from homology"/>
<evidence type="ECO:0000259" key="7">
    <source>
        <dbReference type="Pfam" id="PF02836"/>
    </source>
</evidence>
<dbReference type="InterPro" id="IPR051913">
    <property type="entry name" value="GH2_Domain-Containing"/>
</dbReference>
<dbReference type="PANTHER" id="PTHR42732:SF3">
    <property type="entry name" value="HYDROLASE"/>
    <property type="match status" value="1"/>
</dbReference>
<name>A0A432MHM2_9BACT</name>
<keyword evidence="3" id="KW-0326">Glycosidase</keyword>
<feature type="domain" description="Glycoside hydrolase family 2 immunoglobulin-like beta-sandwich" evidence="6">
    <location>
        <begin position="219"/>
        <end position="326"/>
    </location>
</feature>
<dbReference type="SUPFAM" id="SSF49303">
    <property type="entry name" value="beta-Galactosidase/glucuronidase domain"/>
    <property type="match status" value="1"/>
</dbReference>
<evidence type="ECO:0008006" key="11">
    <source>
        <dbReference type="Google" id="ProtNLM"/>
    </source>
</evidence>
<sequence length="1116" mass="123961">MIRTESPRSFPPMTPSPTRALLAATVAALAAASASAASQDESIPRPEHPEPQAVRSDWANLNGSWEFRFDPDDAGLDSRWFEPEAEGFDREIIVPFAWESRLSGIGEVDSPEIGWYRRTFRVPDDWPEGRRVWLRFGAVDYRADVWVNGTKVAEHEGGYTPFEADVTDALADGDGENVLVVRAFDPTARNLPTGKQIDWYTTVSGIWQTVWLEARPESYIAGFFIRTESLDPARVAIDVTVGGPRPEGEWTVSLKPDDPTVEAASARVAAPSRSSEGELASARIEAVVSQAKPWSPESPHLYDLAIELKDPAGNVIDSVRTYFGLRTIARGTFGDEPFERFLLNGKPVYIRGALDQSYNPDGLYTAPSDEFLRRDVASARVHGLNCLRIHIKTEEPRKLYWADKYGLLIMQDLPNTWEQDQTARDSWERTMREAVPRDRNHPSIWSWVAFNETWGLAPFPWQSYKQATETHQWVKAMVAAIRALDPTRLVEDNSPDKRDHVEGTDINSWHFYIDDDDRARAHIEEVVSQTKPGSPFNYVPGQVQGTEPLMNSEYGNVSAGGGDRDISWGFRYLTTQLRKHNTIQGYIYTELTDIEWEHNGFLNYDRTPKVFGYDAFLPDMWVNELNQADFVGFDAPPAIVGRPGETVEVPVFISHYSDLDFEPALRWWVQGADDRGNERMVVAPESFPARWEPYGVTWQEPIRVTLPDYPFVGALILTLRDPQNRRFAANYVNLVVRSEDGAPRVSRKAALEREVTLRFDPEDYARSQWSDPANAPEGKVYGRGHGYFEYRIAVPQAVAQAKPESFNLLVEASAKAGRERVDWPDRVNAQDYPQTDARPFPSTLVVSINGEPLPAEPLEDDPADSRGVLSHLAGVEHGSHGALLEFGGELPEAARLAIAAGEPLVLRFEVPEDAEHVGGLAIFGDSTGRYPIDPTLELVTAEPLPEDLGVDPSVPVAVDSAASRRQAVLPTGESGAGASWSYTTSDPGEGWASPDFDASSWASGRSGFGTEGTPGIAVHTRWDTPTIWLRTEVDLPGLSPDDQLTLRLFHDEGAQVIVNGRPIVSVDGYVTSYRDLLLSPEQRSAFRAGRNVIAVRCRQTGGGQGIDLGLSLLRSE</sequence>
<evidence type="ECO:0000313" key="9">
    <source>
        <dbReference type="EMBL" id="RUL86847.1"/>
    </source>
</evidence>
<evidence type="ECO:0000259" key="6">
    <source>
        <dbReference type="Pfam" id="PF00703"/>
    </source>
</evidence>
<feature type="region of interest" description="Disordered" evidence="4">
    <location>
        <begin position="965"/>
        <end position="986"/>
    </location>
</feature>
<evidence type="ECO:0000256" key="3">
    <source>
        <dbReference type="ARBA" id="ARBA00023295"/>
    </source>
</evidence>
<protein>
    <recommendedName>
        <fullName evidence="11">Glycoside hydrolase family 2</fullName>
    </recommendedName>
</protein>
<feature type="domain" description="Glycosyl hydrolases family 2 sugar binding" evidence="8">
    <location>
        <begin position="60"/>
        <end position="215"/>
    </location>
</feature>
<keyword evidence="10" id="KW-1185">Reference proteome</keyword>
<organism evidence="9 10">
    <name type="scientific">Tautonia sociabilis</name>
    <dbReference type="NCBI Taxonomy" id="2080755"/>
    <lineage>
        <taxon>Bacteria</taxon>
        <taxon>Pseudomonadati</taxon>
        <taxon>Planctomycetota</taxon>
        <taxon>Planctomycetia</taxon>
        <taxon>Isosphaerales</taxon>
        <taxon>Isosphaeraceae</taxon>
        <taxon>Tautonia</taxon>
    </lineage>
</organism>
<dbReference type="InterPro" id="IPR006102">
    <property type="entry name" value="Ig-like_GH2"/>
</dbReference>
<dbReference type="InterPro" id="IPR006103">
    <property type="entry name" value="Glyco_hydro_2_cat"/>
</dbReference>
<dbReference type="Gene3D" id="3.20.20.80">
    <property type="entry name" value="Glycosidases"/>
    <property type="match status" value="1"/>
</dbReference>
<feature type="region of interest" description="Disordered" evidence="4">
    <location>
        <begin position="33"/>
        <end position="54"/>
    </location>
</feature>
<dbReference type="GO" id="GO:0004553">
    <property type="term" value="F:hydrolase activity, hydrolyzing O-glycosyl compounds"/>
    <property type="evidence" value="ECO:0007669"/>
    <property type="project" value="InterPro"/>
</dbReference>
<dbReference type="SUPFAM" id="SSF49785">
    <property type="entry name" value="Galactose-binding domain-like"/>
    <property type="match status" value="2"/>
</dbReference>
<dbReference type="AlphaFoldDB" id="A0A432MHM2"/>
<reference evidence="9 10" key="2">
    <citation type="submission" date="2019-01" db="EMBL/GenBank/DDBJ databases">
        <title>Tautonia sociabilis, a novel thermotolerant planctomycete of Isosphaeraceae family, isolated from a 4000 m deep subterranean habitat.</title>
        <authorList>
            <person name="Kovaleva O.L."/>
            <person name="Elcheninov A.G."/>
            <person name="Van Heerden E."/>
            <person name="Toshchakov S.V."/>
            <person name="Novikov A."/>
            <person name="Bonch-Osmolovskaya E.A."/>
            <person name="Kublanov I.V."/>
        </authorList>
    </citation>
    <scope>NUCLEOTIDE SEQUENCE [LARGE SCALE GENOMIC DNA]</scope>
    <source>
        <strain evidence="9 10">GM2012</strain>
    </source>
</reference>
<dbReference type="InterPro" id="IPR013783">
    <property type="entry name" value="Ig-like_fold"/>
</dbReference>
<dbReference type="PANTHER" id="PTHR42732">
    <property type="entry name" value="BETA-GALACTOSIDASE"/>
    <property type="match status" value="1"/>
</dbReference>
<dbReference type="Pfam" id="PF02837">
    <property type="entry name" value="Glyco_hydro_2_N"/>
    <property type="match status" value="1"/>
</dbReference>
<comment type="caution">
    <text evidence="9">The sequence shown here is derived from an EMBL/GenBank/DDBJ whole genome shotgun (WGS) entry which is preliminary data.</text>
</comment>
<feature type="domain" description="Glycoside hydrolase family 2 catalytic" evidence="7">
    <location>
        <begin position="340"/>
        <end position="559"/>
    </location>
</feature>
<dbReference type="InterPro" id="IPR017853">
    <property type="entry name" value="GH"/>
</dbReference>
<dbReference type="Proteomes" id="UP000280296">
    <property type="component" value="Unassembled WGS sequence"/>
</dbReference>
<feature type="signal peptide" evidence="5">
    <location>
        <begin position="1"/>
        <end position="36"/>
    </location>
</feature>
<dbReference type="SUPFAM" id="SSF51445">
    <property type="entry name" value="(Trans)glycosidases"/>
    <property type="match status" value="1"/>
</dbReference>
<dbReference type="InterPro" id="IPR008979">
    <property type="entry name" value="Galactose-bd-like_sf"/>
</dbReference>
<accession>A0A432MHM2</accession>
<dbReference type="Gene3D" id="2.60.40.10">
    <property type="entry name" value="Immunoglobulins"/>
    <property type="match status" value="1"/>
</dbReference>
<keyword evidence="2" id="KW-0378">Hydrolase</keyword>
<evidence type="ECO:0000256" key="5">
    <source>
        <dbReference type="SAM" id="SignalP"/>
    </source>
</evidence>
<evidence type="ECO:0000256" key="2">
    <source>
        <dbReference type="ARBA" id="ARBA00022801"/>
    </source>
</evidence>
<dbReference type="Gene3D" id="2.60.120.260">
    <property type="entry name" value="Galactose-binding domain-like"/>
    <property type="match status" value="2"/>
</dbReference>
<evidence type="ECO:0000259" key="8">
    <source>
        <dbReference type="Pfam" id="PF02837"/>
    </source>
</evidence>
<evidence type="ECO:0000313" key="10">
    <source>
        <dbReference type="Proteomes" id="UP000280296"/>
    </source>
</evidence>
<comment type="similarity">
    <text evidence="1">Belongs to the glycosyl hydrolase 2 family.</text>
</comment>
<dbReference type="InterPro" id="IPR006104">
    <property type="entry name" value="Glyco_hydro_2_N"/>
</dbReference>
<dbReference type="GO" id="GO:0005975">
    <property type="term" value="P:carbohydrate metabolic process"/>
    <property type="evidence" value="ECO:0007669"/>
    <property type="project" value="InterPro"/>
</dbReference>
<dbReference type="Pfam" id="PF00703">
    <property type="entry name" value="Glyco_hydro_2"/>
    <property type="match status" value="1"/>
</dbReference>
<dbReference type="EMBL" id="RYZH01000029">
    <property type="protein sequence ID" value="RUL86847.1"/>
    <property type="molecule type" value="Genomic_DNA"/>
</dbReference>
<evidence type="ECO:0000256" key="4">
    <source>
        <dbReference type="SAM" id="MobiDB-lite"/>
    </source>
</evidence>
<dbReference type="Pfam" id="PF02836">
    <property type="entry name" value="Glyco_hydro_2_C"/>
    <property type="match status" value="1"/>
</dbReference>
<keyword evidence="5" id="KW-0732">Signal</keyword>
<reference evidence="9 10" key="1">
    <citation type="submission" date="2018-12" db="EMBL/GenBank/DDBJ databases">
        <authorList>
            <person name="Toschakov S.V."/>
        </authorList>
    </citation>
    <scope>NUCLEOTIDE SEQUENCE [LARGE SCALE GENOMIC DNA]</scope>
    <source>
        <strain evidence="9 10">GM2012</strain>
    </source>
</reference>